<dbReference type="InterPro" id="IPR027417">
    <property type="entry name" value="P-loop_NTPase"/>
</dbReference>
<gene>
    <name evidence="1" type="ORF">CB695_16250</name>
</gene>
<evidence type="ECO:0000313" key="1">
    <source>
        <dbReference type="EMBL" id="EDH8303023.1"/>
    </source>
</evidence>
<dbReference type="SUPFAM" id="SSF52540">
    <property type="entry name" value="P-loop containing nucleoside triphosphate hydrolases"/>
    <property type="match status" value="1"/>
</dbReference>
<comment type="caution">
    <text evidence="1">The sequence shown here is derived from an EMBL/GenBank/DDBJ whole genome shotgun (WGS) entry which is preliminary data.</text>
</comment>
<name>A0A635R8N3_SALET</name>
<sequence length="569" mass="65825">MYEFHMTFTSMGVRVEVPCRQIESAILKWAEEHMHAPKMGKHYGRIFTERGDPYYAHIPSLRSFIFHRNFSERLRIIINRTATEFGIEYKLYEHYLTQGTPYRCKFENYGFKMVEDDEKSRFFYQNAVVETACEPNRFQTIFEIGTGMGKSKTNMKVMVRKGVRTLLIHRPTYISKWLFDLTEDPTGLRESKDDVLVIQGVQAIYEALEMGESGELDKRGIKVIIISTVTLQRFLKEYINTAATNPVNIDDFYNTLGVGFLSMDEVHEHFHLVYMAGIMLNPPPSVEMSATLQPGESKAFLAERYRERFPQESRIFIPIIPAVHVKALYYSIENKRFAWWANKMTPYNHKLFEGKLISENMHLSYADMVWDVIERTYLASYQPGQKVLVLFATVAMCEFFTEYVREKLAQSDKFHALMVAKYNAGDSYDDFIQADFSISTPGKAGTAVDKPGLVHMYITTPVEDQQLNRQMAGRPRKILHNDWGELDPVVWLFHSLSIGKHCNYLNARQKSLSDSVLSFKIASSPYVVRKTNVTTAAADRANSTVCRAELSKFSRKGFKGIPRRRKRRR</sequence>
<reference evidence="1" key="1">
    <citation type="submission" date="2018-07" db="EMBL/GenBank/DDBJ databases">
        <authorList>
            <person name="Ashton P.M."/>
            <person name="Dallman T."/>
            <person name="Nair S."/>
            <person name="De Pinna E."/>
            <person name="Peters T."/>
            <person name="Grant K."/>
        </authorList>
    </citation>
    <scope>NUCLEOTIDE SEQUENCE</scope>
    <source>
        <strain evidence="1">368335</strain>
    </source>
</reference>
<protein>
    <submittedName>
        <fullName evidence="1">Uncharacterized protein</fullName>
    </submittedName>
</protein>
<dbReference type="EMBL" id="AAMIYH010000015">
    <property type="protein sequence ID" value="EDH8303023.1"/>
    <property type="molecule type" value="Genomic_DNA"/>
</dbReference>
<proteinExistence type="predicted"/>
<dbReference type="AlphaFoldDB" id="A0A635R8N3"/>
<accession>A0A635R8N3</accession>
<organism evidence="1">
    <name type="scientific">Salmonella enterica subsp. enterica serovar Chester</name>
    <dbReference type="NCBI Taxonomy" id="149386"/>
    <lineage>
        <taxon>Bacteria</taxon>
        <taxon>Pseudomonadati</taxon>
        <taxon>Pseudomonadota</taxon>
        <taxon>Gammaproteobacteria</taxon>
        <taxon>Enterobacterales</taxon>
        <taxon>Enterobacteriaceae</taxon>
        <taxon>Salmonella</taxon>
    </lineage>
</organism>